<evidence type="ECO:0000313" key="4">
    <source>
        <dbReference type="EMBL" id="SFK37537.1"/>
    </source>
</evidence>
<dbReference type="InterPro" id="IPR001173">
    <property type="entry name" value="Glyco_trans_2-like"/>
</dbReference>
<dbReference type="SUPFAM" id="SSF53448">
    <property type="entry name" value="Nucleotide-diphospho-sugar transferases"/>
    <property type="match status" value="1"/>
</dbReference>
<gene>
    <name evidence="4" type="ORF">SAMN04488569_102716</name>
</gene>
<proteinExistence type="predicted"/>
<dbReference type="InterPro" id="IPR029044">
    <property type="entry name" value="Nucleotide-diphossugar_trans"/>
</dbReference>
<sequence length="312" mass="35874">MKEPLVSIIVPTYNVERYVEESVESILNQTYPNVEVILIDDGSTDATPYLLKQFKDKASITLNSVNQGQGAVRNQGMNIAAGEYILFLDSDDWIEPEAVSGLVHKAIETQAEIVRFNGQSFFDGGETPKQLGDYDFSEVLEENIMYTSPNVLPKIQKSYSASPCLYLVKNSLLTENGIEFPEGILHEDEYFSTLVFLHTKKMAYINRFYYHRRYRAASTMTASTAHHKQRSFESYLKIFKLMEEDYTSSRYNEQQKDFLKRQLLSIYNGLVQSPVEPALKKQLKNIESITAKDRLRIKISRLRTKYLKGPNK</sequence>
<dbReference type="RefSeq" id="WP_091897854.1">
    <property type="nucleotide sequence ID" value="NZ_FOSJ01000027.1"/>
</dbReference>
<evidence type="ECO:0000256" key="1">
    <source>
        <dbReference type="ARBA" id="ARBA00022676"/>
    </source>
</evidence>
<dbReference type="AlphaFoldDB" id="A0A1I3Z094"/>
<evidence type="ECO:0000313" key="5">
    <source>
        <dbReference type="Proteomes" id="UP000199589"/>
    </source>
</evidence>
<dbReference type="EMBL" id="FOSJ01000027">
    <property type="protein sequence ID" value="SFK37537.1"/>
    <property type="molecule type" value="Genomic_DNA"/>
</dbReference>
<dbReference type="PANTHER" id="PTHR22916:SF51">
    <property type="entry name" value="GLYCOSYLTRANSFERASE EPSH-RELATED"/>
    <property type="match status" value="1"/>
</dbReference>
<name>A0A1I3Z094_9LACT</name>
<dbReference type="CDD" id="cd00761">
    <property type="entry name" value="Glyco_tranf_GTA_type"/>
    <property type="match status" value="1"/>
</dbReference>
<organism evidence="4 5">
    <name type="scientific">Marinilactibacillus piezotolerans</name>
    <dbReference type="NCBI Taxonomy" id="258723"/>
    <lineage>
        <taxon>Bacteria</taxon>
        <taxon>Bacillati</taxon>
        <taxon>Bacillota</taxon>
        <taxon>Bacilli</taxon>
        <taxon>Lactobacillales</taxon>
        <taxon>Carnobacteriaceae</taxon>
        <taxon>Marinilactibacillus</taxon>
    </lineage>
</organism>
<keyword evidence="5" id="KW-1185">Reference proteome</keyword>
<keyword evidence="2 4" id="KW-0808">Transferase</keyword>
<feature type="domain" description="Glycosyltransferase 2-like" evidence="3">
    <location>
        <begin position="7"/>
        <end position="134"/>
    </location>
</feature>
<dbReference type="PANTHER" id="PTHR22916">
    <property type="entry name" value="GLYCOSYLTRANSFERASE"/>
    <property type="match status" value="1"/>
</dbReference>
<evidence type="ECO:0000256" key="2">
    <source>
        <dbReference type="ARBA" id="ARBA00022679"/>
    </source>
</evidence>
<reference evidence="5" key="1">
    <citation type="submission" date="2016-10" db="EMBL/GenBank/DDBJ databases">
        <authorList>
            <person name="Varghese N."/>
            <person name="Submissions S."/>
        </authorList>
    </citation>
    <scope>NUCLEOTIDE SEQUENCE [LARGE SCALE GENOMIC DNA]</scope>
    <source>
        <strain evidence="5">DSM 16108</strain>
    </source>
</reference>
<dbReference type="OrthoDB" id="8773442at2"/>
<keyword evidence="1" id="KW-0328">Glycosyltransferase</keyword>
<dbReference type="GO" id="GO:0016757">
    <property type="term" value="F:glycosyltransferase activity"/>
    <property type="evidence" value="ECO:0007669"/>
    <property type="project" value="UniProtKB-KW"/>
</dbReference>
<accession>A0A1I3Z094</accession>
<dbReference type="Proteomes" id="UP000199589">
    <property type="component" value="Unassembled WGS sequence"/>
</dbReference>
<evidence type="ECO:0000259" key="3">
    <source>
        <dbReference type="Pfam" id="PF00535"/>
    </source>
</evidence>
<protein>
    <submittedName>
        <fullName evidence="4">Glycosyltransferase involved in cell wall bisynthesis</fullName>
    </submittedName>
</protein>
<dbReference type="Pfam" id="PF00535">
    <property type="entry name" value="Glycos_transf_2"/>
    <property type="match status" value="1"/>
</dbReference>
<dbReference type="Gene3D" id="3.90.550.10">
    <property type="entry name" value="Spore Coat Polysaccharide Biosynthesis Protein SpsA, Chain A"/>
    <property type="match status" value="1"/>
</dbReference>